<dbReference type="SMART" id="SM01274">
    <property type="entry name" value="malic"/>
    <property type="match status" value="1"/>
</dbReference>
<dbReference type="PRINTS" id="PR00072">
    <property type="entry name" value="MALOXRDTASE"/>
</dbReference>
<evidence type="ECO:0000256" key="11">
    <source>
        <dbReference type="SAM" id="Phobius"/>
    </source>
</evidence>
<dbReference type="GO" id="GO:0006108">
    <property type="term" value="P:malate metabolic process"/>
    <property type="evidence" value="ECO:0007669"/>
    <property type="project" value="TreeGrafter"/>
</dbReference>
<evidence type="ECO:0000256" key="8">
    <source>
        <dbReference type="ARBA" id="ARBA00023002"/>
    </source>
</evidence>
<comment type="subcellular location">
    <subcellularLocation>
        <location evidence="3">Endomembrane system</location>
        <topology evidence="3">Multi-pass membrane protein</topology>
    </subcellularLocation>
</comment>
<dbReference type="SUPFAM" id="SSF53223">
    <property type="entry name" value="Aminoacid dehydrogenase-like, N-terminal domain"/>
    <property type="match status" value="1"/>
</dbReference>
<evidence type="ECO:0000256" key="4">
    <source>
        <dbReference type="ARBA" id="ARBA00008785"/>
    </source>
</evidence>
<feature type="domain" description="Malic enzyme N-terminal" evidence="13">
    <location>
        <begin position="81"/>
        <end position="272"/>
    </location>
</feature>
<evidence type="ECO:0000256" key="1">
    <source>
        <dbReference type="ARBA" id="ARBA00001936"/>
    </source>
</evidence>
<dbReference type="InterPro" id="IPR012302">
    <property type="entry name" value="Malic_NAD-bd"/>
</dbReference>
<comment type="cofactor">
    <cofactor evidence="2">
        <name>Mg(2+)</name>
        <dbReference type="ChEBI" id="CHEBI:18420"/>
    </cofactor>
</comment>
<gene>
    <name evidence="14" type="ORF">GGI15_001008</name>
</gene>
<dbReference type="InterPro" id="IPR015884">
    <property type="entry name" value="Malic_enzyme_CS"/>
</dbReference>
<dbReference type="AlphaFoldDB" id="A0A9W8HQ18"/>
<dbReference type="InterPro" id="IPR001891">
    <property type="entry name" value="Malic_OxRdtase"/>
</dbReference>
<dbReference type="InterPro" id="IPR036291">
    <property type="entry name" value="NAD(P)-bd_dom_sf"/>
</dbReference>
<organism evidence="14 15">
    <name type="scientific">Coemansia interrupta</name>
    <dbReference type="NCBI Taxonomy" id="1126814"/>
    <lineage>
        <taxon>Eukaryota</taxon>
        <taxon>Fungi</taxon>
        <taxon>Fungi incertae sedis</taxon>
        <taxon>Zoopagomycota</taxon>
        <taxon>Kickxellomycotina</taxon>
        <taxon>Kickxellomycetes</taxon>
        <taxon>Kickxellales</taxon>
        <taxon>Kickxellaceae</taxon>
        <taxon>Coemansia</taxon>
    </lineage>
</organism>
<dbReference type="SUPFAM" id="SSF51735">
    <property type="entry name" value="NAD(P)-binding Rossmann-fold domains"/>
    <property type="match status" value="1"/>
</dbReference>
<dbReference type="PROSITE" id="PS00331">
    <property type="entry name" value="MALIC_ENZYMES"/>
    <property type="match status" value="1"/>
</dbReference>
<dbReference type="SMART" id="SM00919">
    <property type="entry name" value="Malic_M"/>
    <property type="match status" value="1"/>
</dbReference>
<dbReference type="InterPro" id="IPR037062">
    <property type="entry name" value="Malic_N_dom_sf"/>
</dbReference>
<sequence length="726" mass="79269">MAPAVKNTDSAATNACLAPSASKKPLSMGTALPYETRTAMHLKGLVPSGVEDFAAQEARAYEQLRNKGTDLEKYIFLSWLRNTNLNLFYRMVLKHLKEIAPIIYTPTVGQACQEFSHIYPFLAPPAAVDGLYVPFNEVDSIDEIIANYKASIPEGCRPETTVITDGSRILGLGDLGMNGMGIPVGKLQLYVAAAGLDPNNCLPIVLDFGTDNPKYLEDPLYLGIRQKRPADNEFYAATEKVLNGLTRAFPGIFIQFEDFNTPHAFGLLDQWRDRILCFNDDIQGTGSVILAGFISAIKLAGIPAADQRILFVGAGSAGVGVAKQLVDYLVLEHKIPEEQAKAMFWFVDSRGIITADRGDTLADHKVYFARSDNNGVQCKDLDEAIEFVKPTAMIGLSTIYKAFNEKILRRVNEINTVARPIIFPLSNPKTKAECTFEEAMQFTDNRVLFASGTAFPEYTIPGTNDTRVPGQGNNMYVFPPIGLGAKLAKPTSITDSMIFAVSKALSNTLSADEIARGELYPRIERIRETSAQVAAAFVHQAVREGLAQDQYWVDLVNANPASSATSEIPDGTYSQAVLDEVTKNMWAPADSVHQVISTKLLENKGSVARDHLANERTYLAWIRTSLSLVTVGVAIRQLYRVTIDLGSDANAAAPEDYEEPLAGKALGVSFVIMGIIFVLVGLYRYFRSQYLMTSGKFPVSRNMVGACAAATMALLVGLLVSMFADN</sequence>
<evidence type="ECO:0000256" key="7">
    <source>
        <dbReference type="ARBA" id="ARBA00022989"/>
    </source>
</evidence>
<evidence type="ECO:0000256" key="3">
    <source>
        <dbReference type="ARBA" id="ARBA00004127"/>
    </source>
</evidence>
<keyword evidence="7 11" id="KW-1133">Transmembrane helix</keyword>
<accession>A0A9W8HQ18</accession>
<evidence type="ECO:0000313" key="15">
    <source>
        <dbReference type="Proteomes" id="UP001140172"/>
    </source>
</evidence>
<comment type="similarity">
    <text evidence="4 10">Belongs to the malic enzymes family.</text>
</comment>
<comment type="caution">
    <text evidence="14">The sequence shown here is derived from an EMBL/GenBank/DDBJ whole genome shotgun (WGS) entry which is preliminary data.</text>
</comment>
<feature type="transmembrane region" description="Helical" evidence="11">
    <location>
        <begin position="703"/>
        <end position="724"/>
    </location>
</feature>
<evidence type="ECO:0000259" key="12">
    <source>
        <dbReference type="SMART" id="SM00919"/>
    </source>
</evidence>
<dbReference type="Pfam" id="PF02656">
    <property type="entry name" value="DUF202"/>
    <property type="match status" value="1"/>
</dbReference>
<dbReference type="GO" id="GO:0012505">
    <property type="term" value="C:endomembrane system"/>
    <property type="evidence" value="ECO:0007669"/>
    <property type="project" value="UniProtKB-SubCell"/>
</dbReference>
<evidence type="ECO:0000256" key="6">
    <source>
        <dbReference type="ARBA" id="ARBA00022723"/>
    </source>
</evidence>
<evidence type="ECO:0000259" key="13">
    <source>
        <dbReference type="SMART" id="SM01274"/>
    </source>
</evidence>
<dbReference type="NCBIfam" id="NF010052">
    <property type="entry name" value="PRK13529.1"/>
    <property type="match status" value="1"/>
</dbReference>
<dbReference type="Pfam" id="PF00390">
    <property type="entry name" value="malic"/>
    <property type="match status" value="1"/>
</dbReference>
<evidence type="ECO:0000256" key="5">
    <source>
        <dbReference type="ARBA" id="ARBA00022692"/>
    </source>
</evidence>
<comment type="cofactor">
    <cofactor evidence="1">
        <name>Mn(2+)</name>
        <dbReference type="ChEBI" id="CHEBI:29035"/>
    </cofactor>
</comment>
<keyword evidence="9 11" id="KW-0472">Membrane</keyword>
<dbReference type="GO" id="GO:0005739">
    <property type="term" value="C:mitochondrion"/>
    <property type="evidence" value="ECO:0007669"/>
    <property type="project" value="TreeGrafter"/>
</dbReference>
<dbReference type="PANTHER" id="PTHR23406">
    <property type="entry name" value="MALIC ENZYME-RELATED"/>
    <property type="match status" value="1"/>
</dbReference>
<dbReference type="PANTHER" id="PTHR23406:SF32">
    <property type="entry name" value="NADP-DEPENDENT MALIC ENZYME"/>
    <property type="match status" value="1"/>
</dbReference>
<dbReference type="GO" id="GO:0046872">
    <property type="term" value="F:metal ion binding"/>
    <property type="evidence" value="ECO:0007669"/>
    <property type="project" value="UniProtKB-KW"/>
</dbReference>
<dbReference type="InterPro" id="IPR003807">
    <property type="entry name" value="DUF202"/>
</dbReference>
<evidence type="ECO:0000256" key="10">
    <source>
        <dbReference type="RuleBase" id="RU003426"/>
    </source>
</evidence>
<evidence type="ECO:0000256" key="9">
    <source>
        <dbReference type="ARBA" id="ARBA00023136"/>
    </source>
</evidence>
<keyword evidence="15" id="KW-1185">Reference proteome</keyword>
<keyword evidence="6 10" id="KW-0479">Metal-binding</keyword>
<dbReference type="Proteomes" id="UP001140172">
    <property type="component" value="Unassembled WGS sequence"/>
</dbReference>
<evidence type="ECO:0000313" key="14">
    <source>
        <dbReference type="EMBL" id="KAJ2787076.1"/>
    </source>
</evidence>
<dbReference type="InterPro" id="IPR046346">
    <property type="entry name" value="Aminoacid_DH-like_N_sf"/>
</dbReference>
<dbReference type="GO" id="GO:0004471">
    <property type="term" value="F:malate dehydrogenase (decarboxylating) (NAD+) activity"/>
    <property type="evidence" value="ECO:0007669"/>
    <property type="project" value="TreeGrafter"/>
</dbReference>
<dbReference type="OrthoDB" id="5365701at2759"/>
<dbReference type="EMBL" id="JANBUM010000034">
    <property type="protein sequence ID" value="KAJ2787076.1"/>
    <property type="molecule type" value="Genomic_DNA"/>
</dbReference>
<reference evidence="14" key="1">
    <citation type="submission" date="2022-07" db="EMBL/GenBank/DDBJ databases">
        <title>Phylogenomic reconstructions and comparative analyses of Kickxellomycotina fungi.</title>
        <authorList>
            <person name="Reynolds N.K."/>
            <person name="Stajich J.E."/>
            <person name="Barry K."/>
            <person name="Grigoriev I.V."/>
            <person name="Crous P."/>
            <person name="Smith M.E."/>
        </authorList>
    </citation>
    <scope>NUCLEOTIDE SEQUENCE</scope>
    <source>
        <strain evidence="14">BCRC 34489</strain>
    </source>
</reference>
<dbReference type="FunFam" id="3.40.50.720:FF:000182">
    <property type="entry name" value="NAD-dependent malic enzyme"/>
    <property type="match status" value="1"/>
</dbReference>
<feature type="domain" description="Malic enzyme NAD-binding" evidence="12">
    <location>
        <begin position="282"/>
        <end position="542"/>
    </location>
</feature>
<proteinExistence type="inferred from homology"/>
<dbReference type="Gene3D" id="3.40.50.10380">
    <property type="entry name" value="Malic enzyme, N-terminal domain"/>
    <property type="match status" value="1"/>
</dbReference>
<keyword evidence="8 10" id="KW-0560">Oxidoreductase</keyword>
<protein>
    <recommendedName>
        <fullName evidence="10">Malic enzyme</fullName>
    </recommendedName>
</protein>
<name>A0A9W8HQ18_9FUNG</name>
<dbReference type="Gene3D" id="3.40.50.720">
    <property type="entry name" value="NAD(P)-binding Rossmann-like Domain"/>
    <property type="match status" value="1"/>
</dbReference>
<evidence type="ECO:0000256" key="2">
    <source>
        <dbReference type="ARBA" id="ARBA00001946"/>
    </source>
</evidence>
<dbReference type="Pfam" id="PF03949">
    <property type="entry name" value="Malic_M"/>
    <property type="match status" value="1"/>
</dbReference>
<feature type="transmembrane region" description="Helical" evidence="11">
    <location>
        <begin position="665"/>
        <end position="683"/>
    </location>
</feature>
<dbReference type="InterPro" id="IPR012301">
    <property type="entry name" value="Malic_N_dom"/>
</dbReference>
<dbReference type="GO" id="GO:0051287">
    <property type="term" value="F:NAD binding"/>
    <property type="evidence" value="ECO:0007669"/>
    <property type="project" value="InterPro"/>
</dbReference>
<keyword evidence="5 11" id="KW-0812">Transmembrane</keyword>